<feature type="binding site" evidence="4">
    <location>
        <position position="153"/>
    </location>
    <ligand>
        <name>(6R)-10-formyltetrahydrofolate</name>
        <dbReference type="ChEBI" id="CHEBI:195366"/>
    </ligand>
</feature>
<keyword evidence="2 4" id="KW-0808">Transferase</keyword>
<feature type="domain" description="Formyl transferase N-terminal" evidence="5">
    <location>
        <begin position="98"/>
        <end position="276"/>
    </location>
</feature>
<comment type="function">
    <text evidence="4">Catalyzes the transfer of a formyl group from 10-formyltetrahydrofolate to 5-phospho-ribosyl-glycinamide (GAR), producing 5-phospho-ribosyl-N-formylglycinamide (FGAR) and tetrahydrofolate.</text>
</comment>
<feature type="binding site" evidence="4">
    <location>
        <position position="201"/>
    </location>
    <ligand>
        <name>(6R)-10-formyltetrahydrofolate</name>
        <dbReference type="ChEBI" id="CHEBI:195366"/>
    </ligand>
</feature>
<dbReference type="Pfam" id="PF00551">
    <property type="entry name" value="Formyl_trans_N"/>
    <property type="match status" value="1"/>
</dbReference>
<proteinExistence type="inferred from homology"/>
<dbReference type="GO" id="GO:0004644">
    <property type="term" value="F:phosphoribosylglycinamide formyltransferase activity"/>
    <property type="evidence" value="ECO:0007669"/>
    <property type="project" value="UniProtKB-EC"/>
</dbReference>
<organism evidence="6 7">
    <name type="scientific">Collinsella ureilytica</name>
    <dbReference type="NCBI Taxonomy" id="2869515"/>
    <lineage>
        <taxon>Bacteria</taxon>
        <taxon>Bacillati</taxon>
        <taxon>Actinomycetota</taxon>
        <taxon>Coriobacteriia</taxon>
        <taxon>Coriobacteriales</taxon>
        <taxon>Coriobacteriaceae</taxon>
        <taxon>Collinsella</taxon>
    </lineage>
</organism>
<keyword evidence="3 4" id="KW-0658">Purine biosynthesis</keyword>
<evidence type="ECO:0000256" key="1">
    <source>
        <dbReference type="ARBA" id="ARBA00005054"/>
    </source>
</evidence>
<comment type="pathway">
    <text evidence="1 4">Purine metabolism; IMP biosynthesis via de novo pathway; N(2)-formyl-N(1)-(5-phospho-D-ribosyl)glycinamide from N(1)-(5-phospho-D-ribosyl)glycinamide (10-formyl THF route): step 1/1.</text>
</comment>
<dbReference type="PANTHER" id="PTHR43369">
    <property type="entry name" value="PHOSPHORIBOSYLGLYCINAMIDE FORMYLTRANSFERASE"/>
    <property type="match status" value="1"/>
</dbReference>
<dbReference type="InterPro" id="IPR002376">
    <property type="entry name" value="Formyl_transf_N"/>
</dbReference>
<comment type="caution">
    <text evidence="4">Lacks conserved residue(s) required for the propagation of feature annotation.</text>
</comment>
<name>A0ABS7MKD2_9ACTN</name>
<dbReference type="InterPro" id="IPR004607">
    <property type="entry name" value="GART"/>
</dbReference>
<dbReference type="SUPFAM" id="SSF53328">
    <property type="entry name" value="Formyltransferase"/>
    <property type="match status" value="1"/>
</dbReference>
<dbReference type="InterPro" id="IPR036477">
    <property type="entry name" value="Formyl_transf_N_sf"/>
</dbReference>
<dbReference type="NCBIfam" id="TIGR00639">
    <property type="entry name" value="PurN"/>
    <property type="match status" value="1"/>
</dbReference>
<dbReference type="Gene3D" id="3.40.50.170">
    <property type="entry name" value="Formyl transferase, N-terminal domain"/>
    <property type="match status" value="1"/>
</dbReference>
<feature type="active site" description="Proton donor" evidence="4">
    <location>
        <position position="203"/>
    </location>
</feature>
<evidence type="ECO:0000313" key="6">
    <source>
        <dbReference type="EMBL" id="MBY4797773.1"/>
    </source>
</evidence>
<dbReference type="RefSeq" id="WP_222199486.1">
    <property type="nucleotide sequence ID" value="NZ_JAIMFO010000006.1"/>
</dbReference>
<dbReference type="EC" id="2.1.2.2" evidence="4"/>
<dbReference type="Proteomes" id="UP000700908">
    <property type="component" value="Unassembled WGS sequence"/>
</dbReference>
<gene>
    <name evidence="4 6" type="primary">purN</name>
    <name evidence="6" type="ORF">K6V98_05305</name>
</gene>
<accession>A0ABS7MKD2</accession>
<comment type="similarity">
    <text evidence="4">Belongs to the GART family.</text>
</comment>
<evidence type="ECO:0000313" key="7">
    <source>
        <dbReference type="Proteomes" id="UP000700908"/>
    </source>
</evidence>
<evidence type="ECO:0000256" key="2">
    <source>
        <dbReference type="ARBA" id="ARBA00022679"/>
    </source>
</evidence>
<evidence type="ECO:0000259" key="5">
    <source>
        <dbReference type="Pfam" id="PF00551"/>
    </source>
</evidence>
<keyword evidence="7" id="KW-1185">Reference proteome</keyword>
<feature type="site" description="Raises pKa of active site His" evidence="4">
    <location>
        <position position="239"/>
    </location>
</feature>
<evidence type="ECO:0000256" key="3">
    <source>
        <dbReference type="ARBA" id="ARBA00022755"/>
    </source>
</evidence>
<feature type="binding site" evidence="4">
    <location>
        <begin position="106"/>
        <end position="108"/>
    </location>
    <ligand>
        <name>N(1)-(5-phospho-beta-D-ribosyl)glycinamide</name>
        <dbReference type="ChEBI" id="CHEBI:143788"/>
    </ligand>
</feature>
<dbReference type="PANTHER" id="PTHR43369:SF2">
    <property type="entry name" value="PHOSPHORIBOSYLGLYCINAMIDE FORMYLTRANSFERASE"/>
    <property type="match status" value="1"/>
</dbReference>
<dbReference type="EMBL" id="JAIMFO010000006">
    <property type="protein sequence ID" value="MBY4797773.1"/>
    <property type="molecule type" value="Genomic_DNA"/>
</dbReference>
<dbReference type="CDD" id="cd08645">
    <property type="entry name" value="FMT_core_GART"/>
    <property type="match status" value="1"/>
</dbReference>
<comment type="caution">
    <text evidence="6">The sequence shown here is derived from an EMBL/GenBank/DDBJ whole genome shotgun (WGS) entry which is preliminary data.</text>
</comment>
<evidence type="ECO:0000256" key="4">
    <source>
        <dbReference type="HAMAP-Rule" id="MF_01930"/>
    </source>
</evidence>
<reference evidence="6 7" key="1">
    <citation type="submission" date="2021-08" db="EMBL/GenBank/DDBJ databases">
        <title>Collinsella faecalis sp. nov. isolated from swine faeces.</title>
        <authorList>
            <person name="Oh B.S."/>
            <person name="Lee J.H."/>
        </authorList>
    </citation>
    <scope>NUCLEOTIDE SEQUENCE [LARGE SCALE GENOMIC DNA]</scope>
    <source>
        <strain evidence="6 7">AGMB00827</strain>
    </source>
</reference>
<dbReference type="HAMAP" id="MF_01930">
    <property type="entry name" value="PurN"/>
    <property type="match status" value="1"/>
</dbReference>
<sequence>MSTLDEEYRRLIEEAGLPADALPSDLFYSGAAEREVDQARADAVTQEQVGLLRSETTTWDGSWETLAELAPGSLSSNDLQQGIAERRAAGDVMQPLPIAVLISGSGTNLQAMIDQIAAGTLNAEIKLVVASRPDAAGLKRAEAAGLQTLTLSREIYKDPIMADEVIATELYRAGVAYVVMAGYMRKVHAPLLISFPDRIINLHPALLPSFPGAHGIEDALARGVKVTGVTVHIANAAYDAGPIIAQTPVTIDEGMDAEALAQRIHAVEHDVYPRVVQMLSEGRVSIRSDRTVEIAPQV</sequence>
<comment type="catalytic activity">
    <reaction evidence="4">
        <text>N(1)-(5-phospho-beta-D-ribosyl)glycinamide + (6R)-10-formyltetrahydrofolate = N(2)-formyl-N(1)-(5-phospho-beta-D-ribosyl)glycinamide + (6S)-5,6,7,8-tetrahydrofolate + H(+)</text>
        <dbReference type="Rhea" id="RHEA:15053"/>
        <dbReference type="ChEBI" id="CHEBI:15378"/>
        <dbReference type="ChEBI" id="CHEBI:57453"/>
        <dbReference type="ChEBI" id="CHEBI:143788"/>
        <dbReference type="ChEBI" id="CHEBI:147286"/>
        <dbReference type="ChEBI" id="CHEBI:195366"/>
        <dbReference type="EC" id="2.1.2.2"/>
    </reaction>
</comment>
<protein>
    <recommendedName>
        <fullName evidence="4">Phosphoribosylglycinamide formyltransferase</fullName>
        <ecNumber evidence="4">2.1.2.2</ecNumber>
    </recommendedName>
    <alternativeName>
        <fullName evidence="4">5'-phosphoribosylglycinamide transformylase</fullName>
    </alternativeName>
    <alternativeName>
        <fullName evidence="4">GAR transformylase</fullName>
        <shortName evidence="4">GART</shortName>
    </alternativeName>
</protein>